<dbReference type="PROSITE" id="PS50157">
    <property type="entry name" value="ZINC_FINGER_C2H2_2"/>
    <property type="match status" value="1"/>
</dbReference>
<feature type="region of interest" description="Disordered" evidence="2">
    <location>
        <begin position="54"/>
        <end position="81"/>
    </location>
</feature>
<name>A0A0D3I479_EMIH1</name>
<dbReference type="PROSITE" id="PS00028">
    <property type="entry name" value="ZINC_FINGER_C2H2_1"/>
    <property type="match status" value="1"/>
</dbReference>
<dbReference type="InterPro" id="IPR013087">
    <property type="entry name" value="Znf_C2H2_type"/>
</dbReference>
<evidence type="ECO:0000256" key="1">
    <source>
        <dbReference type="PROSITE-ProRule" id="PRU00042"/>
    </source>
</evidence>
<reference evidence="4" key="2">
    <citation type="submission" date="2024-10" db="UniProtKB">
        <authorList>
            <consortium name="EnsemblProtists"/>
        </authorList>
    </citation>
    <scope>IDENTIFICATION</scope>
</reference>
<evidence type="ECO:0000259" key="3">
    <source>
        <dbReference type="PROSITE" id="PS50157"/>
    </source>
</evidence>
<feature type="compositionally biased region" description="Polar residues" evidence="2">
    <location>
        <begin position="63"/>
        <end position="77"/>
    </location>
</feature>
<dbReference type="GO" id="GO:0008270">
    <property type="term" value="F:zinc ion binding"/>
    <property type="evidence" value="ECO:0007669"/>
    <property type="project" value="UniProtKB-KW"/>
</dbReference>
<accession>A0A0D3I479</accession>
<keyword evidence="1" id="KW-0479">Metal-binding</keyword>
<keyword evidence="5" id="KW-1185">Reference proteome</keyword>
<keyword evidence="1" id="KW-0863">Zinc-finger</keyword>
<keyword evidence="1" id="KW-0862">Zinc</keyword>
<dbReference type="HOGENOM" id="CLU_130676_0_0_1"/>
<dbReference type="PaxDb" id="2903-EOD06064"/>
<dbReference type="GeneID" id="17252214"/>
<feature type="domain" description="C2H2-type" evidence="3">
    <location>
        <begin position="96"/>
        <end position="121"/>
    </location>
</feature>
<proteinExistence type="predicted"/>
<reference evidence="5" key="1">
    <citation type="journal article" date="2013" name="Nature">
        <title>Pan genome of the phytoplankton Emiliania underpins its global distribution.</title>
        <authorList>
            <person name="Read B.A."/>
            <person name="Kegel J."/>
            <person name="Klute M.J."/>
            <person name="Kuo A."/>
            <person name="Lefebvre S.C."/>
            <person name="Maumus F."/>
            <person name="Mayer C."/>
            <person name="Miller J."/>
            <person name="Monier A."/>
            <person name="Salamov A."/>
            <person name="Young J."/>
            <person name="Aguilar M."/>
            <person name="Claverie J.M."/>
            <person name="Frickenhaus S."/>
            <person name="Gonzalez K."/>
            <person name="Herman E.K."/>
            <person name="Lin Y.C."/>
            <person name="Napier J."/>
            <person name="Ogata H."/>
            <person name="Sarno A.F."/>
            <person name="Shmutz J."/>
            <person name="Schroeder D."/>
            <person name="de Vargas C."/>
            <person name="Verret F."/>
            <person name="von Dassow P."/>
            <person name="Valentin K."/>
            <person name="Van de Peer Y."/>
            <person name="Wheeler G."/>
            <person name="Dacks J.B."/>
            <person name="Delwiche C.F."/>
            <person name="Dyhrman S.T."/>
            <person name="Glockner G."/>
            <person name="John U."/>
            <person name="Richards T."/>
            <person name="Worden A.Z."/>
            <person name="Zhang X."/>
            <person name="Grigoriev I.V."/>
            <person name="Allen A.E."/>
            <person name="Bidle K."/>
            <person name="Borodovsky M."/>
            <person name="Bowler C."/>
            <person name="Brownlee C."/>
            <person name="Cock J.M."/>
            <person name="Elias M."/>
            <person name="Gladyshev V.N."/>
            <person name="Groth M."/>
            <person name="Guda C."/>
            <person name="Hadaegh A."/>
            <person name="Iglesias-Rodriguez M.D."/>
            <person name="Jenkins J."/>
            <person name="Jones B.M."/>
            <person name="Lawson T."/>
            <person name="Leese F."/>
            <person name="Lindquist E."/>
            <person name="Lobanov A."/>
            <person name="Lomsadze A."/>
            <person name="Malik S.B."/>
            <person name="Marsh M.E."/>
            <person name="Mackinder L."/>
            <person name="Mock T."/>
            <person name="Mueller-Roeber B."/>
            <person name="Pagarete A."/>
            <person name="Parker M."/>
            <person name="Probert I."/>
            <person name="Quesneville H."/>
            <person name="Raines C."/>
            <person name="Rensing S.A."/>
            <person name="Riano-Pachon D.M."/>
            <person name="Richier S."/>
            <person name="Rokitta S."/>
            <person name="Shiraiwa Y."/>
            <person name="Soanes D.M."/>
            <person name="van der Giezen M."/>
            <person name="Wahlund T.M."/>
            <person name="Williams B."/>
            <person name="Wilson W."/>
            <person name="Wolfe G."/>
            <person name="Wurch L.L."/>
        </authorList>
    </citation>
    <scope>NUCLEOTIDE SEQUENCE</scope>
</reference>
<dbReference type="RefSeq" id="XP_005758493.1">
    <property type="nucleotide sequence ID" value="XM_005758436.1"/>
</dbReference>
<dbReference type="KEGG" id="ehx:EMIHUDRAFT_447336"/>
<evidence type="ECO:0000256" key="2">
    <source>
        <dbReference type="SAM" id="MobiDB-lite"/>
    </source>
</evidence>
<evidence type="ECO:0000313" key="4">
    <source>
        <dbReference type="EnsemblProtists" id="EOD06064"/>
    </source>
</evidence>
<dbReference type="Proteomes" id="UP000013827">
    <property type="component" value="Unassembled WGS sequence"/>
</dbReference>
<organism evidence="4 5">
    <name type="scientific">Emiliania huxleyi (strain CCMP1516)</name>
    <dbReference type="NCBI Taxonomy" id="280463"/>
    <lineage>
        <taxon>Eukaryota</taxon>
        <taxon>Haptista</taxon>
        <taxon>Haptophyta</taxon>
        <taxon>Prymnesiophyceae</taxon>
        <taxon>Isochrysidales</taxon>
        <taxon>Noelaerhabdaceae</taxon>
        <taxon>Emiliania</taxon>
    </lineage>
</organism>
<dbReference type="EnsemblProtists" id="EOD06064">
    <property type="protein sequence ID" value="EOD06064"/>
    <property type="gene ID" value="EMIHUDRAFT_447336"/>
</dbReference>
<sequence length="159" mass="17220">MSLALDAAELAKLPPPEVDSVESSPVESCDEEYERSAVAALIVLSSLAEQHATAQGVVPCRRTPSTEWESAGSQSDSPRVVRRKLGDGGFAPGARFQCRYPGCGKFYASTDAVRKHCRKRHNEWLGQLAQLASHDRQMSKPALYCRWSGSDESVVGVAA</sequence>
<evidence type="ECO:0000313" key="5">
    <source>
        <dbReference type="Proteomes" id="UP000013827"/>
    </source>
</evidence>
<protein>
    <recommendedName>
        <fullName evidence="3">C2H2-type domain-containing protein</fullName>
    </recommendedName>
</protein>
<dbReference type="AlphaFoldDB" id="A0A0D3I479"/>